<dbReference type="GeneID" id="64593914"/>
<evidence type="ECO:0000313" key="1">
    <source>
        <dbReference type="EMBL" id="KAG1793676.1"/>
    </source>
</evidence>
<proteinExistence type="predicted"/>
<dbReference type="RefSeq" id="XP_041160074.1">
    <property type="nucleotide sequence ID" value="XM_041300150.1"/>
</dbReference>
<gene>
    <name evidence="1" type="ORF">HD556DRAFT_1308516</name>
</gene>
<dbReference type="EMBL" id="JABBWE010000029">
    <property type="protein sequence ID" value="KAG1793676.1"/>
    <property type="molecule type" value="Genomic_DNA"/>
</dbReference>
<dbReference type="OrthoDB" id="2671350at2759"/>
<dbReference type="AlphaFoldDB" id="A0A9P7APL5"/>
<keyword evidence="2" id="KW-1185">Reference proteome</keyword>
<reference evidence="1" key="1">
    <citation type="journal article" date="2020" name="New Phytol.">
        <title>Comparative genomics reveals dynamic genome evolution in host specialist ectomycorrhizal fungi.</title>
        <authorList>
            <person name="Lofgren L.A."/>
            <person name="Nguyen N.H."/>
            <person name="Vilgalys R."/>
            <person name="Ruytinx J."/>
            <person name="Liao H.L."/>
            <person name="Branco S."/>
            <person name="Kuo A."/>
            <person name="LaButti K."/>
            <person name="Lipzen A."/>
            <person name="Andreopoulos W."/>
            <person name="Pangilinan J."/>
            <person name="Riley R."/>
            <person name="Hundley H."/>
            <person name="Na H."/>
            <person name="Barry K."/>
            <person name="Grigoriev I.V."/>
            <person name="Stajich J.E."/>
            <person name="Kennedy P.G."/>
        </authorList>
    </citation>
    <scope>NUCLEOTIDE SEQUENCE</scope>
    <source>
        <strain evidence="1">S12</strain>
    </source>
</reference>
<comment type="caution">
    <text evidence="1">The sequence shown here is derived from an EMBL/GenBank/DDBJ whole genome shotgun (WGS) entry which is preliminary data.</text>
</comment>
<evidence type="ECO:0000313" key="2">
    <source>
        <dbReference type="Proteomes" id="UP000719766"/>
    </source>
</evidence>
<name>A0A9P7APL5_9AGAM</name>
<dbReference type="Proteomes" id="UP000719766">
    <property type="component" value="Unassembled WGS sequence"/>
</dbReference>
<protein>
    <submittedName>
        <fullName evidence="1">Uncharacterized protein</fullName>
    </submittedName>
</protein>
<organism evidence="1 2">
    <name type="scientific">Suillus plorans</name>
    <dbReference type="NCBI Taxonomy" id="116603"/>
    <lineage>
        <taxon>Eukaryota</taxon>
        <taxon>Fungi</taxon>
        <taxon>Dikarya</taxon>
        <taxon>Basidiomycota</taxon>
        <taxon>Agaricomycotina</taxon>
        <taxon>Agaricomycetes</taxon>
        <taxon>Agaricomycetidae</taxon>
        <taxon>Boletales</taxon>
        <taxon>Suillineae</taxon>
        <taxon>Suillaceae</taxon>
        <taxon>Suillus</taxon>
    </lineage>
</organism>
<sequence>MLEWMRSEVQRDKGKVYLNGELTVSDTQHITHALQAIEMKHSSRAEATLNVVELQIESTHIQLSLATSRDVLQSIRNELFMIIKTLAKVKHKVSSIVSRRTRLETTCNEIQTLLLSKEDGLPVSSEPVEFDSCKHIITICPLTTPTSK</sequence>
<accession>A0A9P7APL5</accession>